<evidence type="ECO:0000259" key="1">
    <source>
        <dbReference type="PROSITE" id="PS50280"/>
    </source>
</evidence>
<name>A0A6G6ABR9_9VIRU</name>
<dbReference type="InterPro" id="IPR001214">
    <property type="entry name" value="SET_dom"/>
</dbReference>
<accession>A0A6G6ABR9</accession>
<sequence length="223" mass="26220">MSKNKNSDKIYIKESTIFDGGKGLFAKKNIKINTVIGEYKGRFCQTTSQIKNSRSIIYFNDNTFLECSQDNLVSYANDCINFLGKPRKIIEALETDKPFYFKHVNTIINSTIKINTKLHRAFLISTTEIPINQEIFCHYGFSYWYDLEIRKIGFLQEEKINQIGFPKEIFRYPAFRKYIEEFYPDCDDIEIKLAGKDHNIILHFGPDQHIVIVLKNYSDFYNN</sequence>
<dbReference type="Pfam" id="PF00856">
    <property type="entry name" value="SET"/>
    <property type="match status" value="1"/>
</dbReference>
<dbReference type="SUPFAM" id="SSF82199">
    <property type="entry name" value="SET domain"/>
    <property type="match status" value="1"/>
</dbReference>
<proteinExistence type="predicted"/>
<protein>
    <submittedName>
        <fullName evidence="2">SEt domain-containing protein</fullName>
    </submittedName>
</protein>
<dbReference type="SMART" id="SM00317">
    <property type="entry name" value="SET"/>
    <property type="match status" value="1"/>
</dbReference>
<dbReference type="Gene3D" id="2.170.270.10">
    <property type="entry name" value="SET domain"/>
    <property type="match status" value="1"/>
</dbReference>
<dbReference type="PROSITE" id="PS50280">
    <property type="entry name" value="SET"/>
    <property type="match status" value="1"/>
</dbReference>
<dbReference type="EMBL" id="MN175499">
    <property type="protein sequence ID" value="QID05768.1"/>
    <property type="molecule type" value="Genomic_DNA"/>
</dbReference>
<organism evidence="2">
    <name type="scientific">Borely moumouvirus</name>
    <dbReference type="NCBI Taxonomy" id="2712067"/>
    <lineage>
        <taxon>Viruses</taxon>
        <taxon>Varidnaviria</taxon>
        <taxon>Bamfordvirae</taxon>
        <taxon>Nucleocytoviricota</taxon>
        <taxon>Megaviricetes</taxon>
        <taxon>Imitervirales</taxon>
        <taxon>Mimiviridae</taxon>
        <taxon>Megamimivirinae</taxon>
        <taxon>Moumouvirus</taxon>
    </lineage>
</organism>
<evidence type="ECO:0000313" key="2">
    <source>
        <dbReference type="EMBL" id="QID05768.1"/>
    </source>
</evidence>
<reference evidence="2" key="1">
    <citation type="submission" date="2019-07" db="EMBL/GenBank/DDBJ databases">
        <title>The discovery of a new lineage B mimivirus raises questions about particles surface fibrils.</title>
        <authorList>
            <person name="Silva L.K.S."/>
            <person name="Rodrigues R.A.L."/>
            <person name="Andrade A.C.S.P."/>
            <person name="Hikida H."/>
            <person name="Andreani J."/>
            <person name="Levasseur A."/>
            <person name="La Scola B."/>
            <person name="Abrahao J.S."/>
        </authorList>
    </citation>
    <scope>NUCLEOTIDE SEQUENCE</scope>
    <source>
        <strain evidence="2">B60</strain>
    </source>
</reference>
<feature type="domain" description="SET" evidence="1">
    <location>
        <begin position="8"/>
        <end position="140"/>
    </location>
</feature>
<dbReference type="InterPro" id="IPR046341">
    <property type="entry name" value="SET_dom_sf"/>
</dbReference>